<feature type="transmembrane region" description="Helical" evidence="1">
    <location>
        <begin position="6"/>
        <end position="22"/>
    </location>
</feature>
<keyword evidence="1" id="KW-0812">Transmembrane</keyword>
<accession>G7H134</accession>
<keyword evidence="1" id="KW-0472">Membrane</keyword>
<comment type="caution">
    <text evidence="2">The sequence shown here is derived from an EMBL/GenBank/DDBJ whole genome shotgun (WGS) entry which is preliminary data.</text>
</comment>
<feature type="transmembrane region" description="Helical" evidence="1">
    <location>
        <begin position="111"/>
        <end position="130"/>
    </location>
</feature>
<evidence type="ECO:0000256" key="1">
    <source>
        <dbReference type="SAM" id="Phobius"/>
    </source>
</evidence>
<reference evidence="2 3" key="1">
    <citation type="submission" date="2011-11" db="EMBL/GenBank/DDBJ databases">
        <title>Whole genome shotgun sequence of Gordonia araii NBRC 100433.</title>
        <authorList>
            <person name="Yoshida Y."/>
            <person name="Hosoyama A."/>
            <person name="Tsuchikane K."/>
            <person name="Katsumata H."/>
            <person name="Yamazaki S."/>
            <person name="Fujita N."/>
        </authorList>
    </citation>
    <scope>NUCLEOTIDE SEQUENCE [LARGE SCALE GENOMIC DNA]</scope>
    <source>
        <strain evidence="2 3">NBRC 100433</strain>
    </source>
</reference>
<feature type="transmembrane region" description="Helical" evidence="1">
    <location>
        <begin position="142"/>
        <end position="163"/>
    </location>
</feature>
<feature type="transmembrane region" description="Helical" evidence="1">
    <location>
        <begin position="34"/>
        <end position="54"/>
    </location>
</feature>
<dbReference type="STRING" id="1073574.GOARA_043_00700"/>
<feature type="transmembrane region" description="Helical" evidence="1">
    <location>
        <begin position="60"/>
        <end position="80"/>
    </location>
</feature>
<dbReference type="EMBL" id="BAEE01000043">
    <property type="protein sequence ID" value="GAB09595.1"/>
    <property type="molecule type" value="Genomic_DNA"/>
</dbReference>
<protein>
    <submittedName>
        <fullName evidence="2">Uncharacterized protein</fullName>
    </submittedName>
</protein>
<name>G7H134_9ACTN</name>
<keyword evidence="1" id="KW-1133">Transmembrane helix</keyword>
<feature type="transmembrane region" description="Helical" evidence="1">
    <location>
        <begin position="87"/>
        <end position="105"/>
    </location>
</feature>
<proteinExistence type="predicted"/>
<keyword evidence="3" id="KW-1185">Reference proteome</keyword>
<evidence type="ECO:0000313" key="2">
    <source>
        <dbReference type="EMBL" id="GAB09595.1"/>
    </source>
</evidence>
<organism evidence="2 3">
    <name type="scientific">Gordonia araii NBRC 100433</name>
    <dbReference type="NCBI Taxonomy" id="1073574"/>
    <lineage>
        <taxon>Bacteria</taxon>
        <taxon>Bacillati</taxon>
        <taxon>Actinomycetota</taxon>
        <taxon>Actinomycetes</taxon>
        <taxon>Mycobacteriales</taxon>
        <taxon>Gordoniaceae</taxon>
        <taxon>Gordonia</taxon>
    </lineage>
</organism>
<gene>
    <name evidence="2" type="ORF">GOARA_043_00700</name>
</gene>
<dbReference type="AlphaFoldDB" id="G7H134"/>
<sequence length="202" mass="21119">MLDPRWVFVAAALSLIGSITYARATAIGAARPNLVTWTLWAAVPAVAFLAQLASGVGLPAVMTLSAAVGPAIVVAIAVTTRHSRVRLGTFDFACAGIAGCAVLVWGGLGKAPAAVLLAIAADGVALLPTLKKAWADPSSERIEFFVLVAIGAVITLLTVGSWAMQEWAFAAYQFVACAVLIGVVFVRRRRSLHWSAVVPRRL</sequence>
<dbReference type="RefSeq" id="WP_007321670.1">
    <property type="nucleotide sequence ID" value="NZ_BAEE01000043.1"/>
</dbReference>
<dbReference type="Proteomes" id="UP000035088">
    <property type="component" value="Unassembled WGS sequence"/>
</dbReference>
<evidence type="ECO:0000313" key="3">
    <source>
        <dbReference type="Proteomes" id="UP000035088"/>
    </source>
</evidence>
<feature type="transmembrane region" description="Helical" evidence="1">
    <location>
        <begin position="169"/>
        <end position="186"/>
    </location>
</feature>
<dbReference type="OrthoDB" id="2242787at2"/>